<evidence type="ECO:0000313" key="2">
    <source>
        <dbReference type="Proteomes" id="UP000238937"/>
    </source>
</evidence>
<organism evidence="1 2">
    <name type="scientific">Chamaesiphon polymorphus CCALA 037</name>
    <dbReference type="NCBI Taxonomy" id="2107692"/>
    <lineage>
        <taxon>Bacteria</taxon>
        <taxon>Bacillati</taxon>
        <taxon>Cyanobacteriota</taxon>
        <taxon>Cyanophyceae</taxon>
        <taxon>Gomontiellales</taxon>
        <taxon>Chamaesiphonaceae</taxon>
        <taxon>Chamaesiphon</taxon>
    </lineage>
</organism>
<accession>A0A2T1GJS5</accession>
<dbReference type="OrthoDB" id="568239at2"/>
<dbReference type="Proteomes" id="UP000238937">
    <property type="component" value="Unassembled WGS sequence"/>
</dbReference>
<sequence>MSYPLLYFVDRQGTKLPEEDNYQYCRQYGGSWAVEIEGDWDAIVGLLGETEIFPLTKISSNRWIIPDKDPIGKEIATRAGFITAVMLDSNLAPIPSTPQAQLWVSPGGLSESNLNEIIAEIGLLALSVGSLVSHPASTHVGAQTGSDIGKLLLSGGQLLPTAQALLDLYRSVRNVWTEIEKRPLRSFKSEIVAVDINRKLNSPQALISRILHPSKKQIITPGSVESLNCSENQFLCYLLDVYLDNIASSFIKSIENSLRDDLFINEKFFPVENRADLKKIGSPRILG</sequence>
<protein>
    <submittedName>
        <fullName evidence="1">Uncharacterized protein</fullName>
    </submittedName>
</protein>
<dbReference type="EMBL" id="PVWO01000050">
    <property type="protein sequence ID" value="PSB58051.1"/>
    <property type="molecule type" value="Genomic_DNA"/>
</dbReference>
<keyword evidence="2" id="KW-1185">Reference proteome</keyword>
<evidence type="ECO:0000313" key="1">
    <source>
        <dbReference type="EMBL" id="PSB58051.1"/>
    </source>
</evidence>
<dbReference type="RefSeq" id="WP_106301603.1">
    <property type="nucleotide sequence ID" value="NZ_PVWO01000050.1"/>
</dbReference>
<gene>
    <name evidence="1" type="ORF">C7B77_06220</name>
</gene>
<dbReference type="AlphaFoldDB" id="A0A2T1GJS5"/>
<name>A0A2T1GJS5_9CYAN</name>
<reference evidence="1 2" key="1">
    <citation type="submission" date="2018-03" db="EMBL/GenBank/DDBJ databases">
        <title>The ancient ancestry and fast evolution of plastids.</title>
        <authorList>
            <person name="Moore K.R."/>
            <person name="Magnabosco C."/>
            <person name="Momper L."/>
            <person name="Gold D.A."/>
            <person name="Bosak T."/>
            <person name="Fournier G.P."/>
        </authorList>
    </citation>
    <scope>NUCLEOTIDE SEQUENCE [LARGE SCALE GENOMIC DNA]</scope>
    <source>
        <strain evidence="1 2">CCALA 037</strain>
    </source>
</reference>
<proteinExistence type="predicted"/>
<comment type="caution">
    <text evidence="1">The sequence shown here is derived from an EMBL/GenBank/DDBJ whole genome shotgun (WGS) entry which is preliminary data.</text>
</comment>